<evidence type="ECO:0000313" key="2">
    <source>
        <dbReference type="Proteomes" id="UP000249682"/>
    </source>
</evidence>
<dbReference type="Gene3D" id="3.30.70.1230">
    <property type="entry name" value="Nucleotide cyclase"/>
    <property type="match status" value="1"/>
</dbReference>
<accession>A0AAD0KSR4</accession>
<protein>
    <submittedName>
        <fullName evidence="1">Uncharacterized protein</fullName>
    </submittedName>
</protein>
<gene>
    <name evidence="1" type="ORF">DIJ64_07995</name>
</gene>
<dbReference type="Proteomes" id="UP000249682">
    <property type="component" value="Chromosome"/>
</dbReference>
<reference evidence="1 2" key="1">
    <citation type="submission" date="2018-05" db="EMBL/GenBank/DDBJ databases">
        <title>Evolution of small genomes with special reference to Mycobacterium leprae.</title>
        <authorList>
            <person name="Mohanty P.S."/>
            <person name="Bansal A.K."/>
            <person name="Gupta U.D."/>
            <person name="Naaz F."/>
            <person name="Dwivedi V.D."/>
            <person name="Singh H."/>
            <person name="Gupta G."/>
            <person name="Sharma S."/>
            <person name="Arora M."/>
        </authorList>
    </citation>
    <scope>NUCLEOTIDE SEQUENCE [LARGE SCALE GENOMIC DNA]</scope>
    <source>
        <strain evidence="1 2">MRHRU-235-G</strain>
    </source>
</reference>
<organism evidence="1 2">
    <name type="scientific">Mycobacterium leprae</name>
    <dbReference type="NCBI Taxonomy" id="1769"/>
    <lineage>
        <taxon>Bacteria</taxon>
        <taxon>Bacillati</taxon>
        <taxon>Actinomycetota</taxon>
        <taxon>Actinomycetes</taxon>
        <taxon>Mycobacteriales</taxon>
        <taxon>Mycobacteriaceae</taxon>
        <taxon>Mycobacterium</taxon>
    </lineage>
</organism>
<evidence type="ECO:0000313" key="1">
    <source>
        <dbReference type="EMBL" id="AWV48027.1"/>
    </source>
</evidence>
<dbReference type="AlphaFoldDB" id="A0AAD0KSR4"/>
<name>A0AAD0KSR4_MYCLR</name>
<dbReference type="EMBL" id="CP029543">
    <property type="protein sequence ID" value="AWV48027.1"/>
    <property type="molecule type" value="Genomic_DNA"/>
</dbReference>
<sequence>MSVISRNEIFYITATFNEMSPNLAIKEELLNEQRKADNQLLLVLTPESVVQRYGDDKETIEQKHQDVAIIFAYNVGINDISNNLSGDELVWIVD</sequence>
<dbReference type="InterPro" id="IPR029787">
    <property type="entry name" value="Nucleotide_cyclase"/>
</dbReference>
<proteinExistence type="predicted"/>